<evidence type="ECO:0000313" key="2">
    <source>
        <dbReference type="EMBL" id="MFN6507441.1"/>
    </source>
</evidence>
<feature type="domain" description="Polymerase nucleotidyl transferase" evidence="1">
    <location>
        <begin position="36"/>
        <end position="96"/>
    </location>
</feature>
<gene>
    <name evidence="2" type="ORF">ACK3FC_09450</name>
</gene>
<proteinExistence type="predicted"/>
<organism evidence="2 3">
    <name type="scientific">Xanthomonas translucens pv. translucens</name>
    <dbReference type="NCBI Taxonomy" id="134875"/>
    <lineage>
        <taxon>Bacteria</taxon>
        <taxon>Pseudomonadati</taxon>
        <taxon>Pseudomonadota</taxon>
        <taxon>Gammaproteobacteria</taxon>
        <taxon>Lysobacterales</taxon>
        <taxon>Lysobacteraceae</taxon>
        <taxon>Xanthomonas</taxon>
        <taxon>Xanthomonas translucens group</taxon>
    </lineage>
</organism>
<dbReference type="SUPFAM" id="SSF81301">
    <property type="entry name" value="Nucleotidyltransferase"/>
    <property type="match status" value="1"/>
</dbReference>
<dbReference type="CDD" id="cd05403">
    <property type="entry name" value="NT_KNTase_like"/>
    <property type="match status" value="1"/>
</dbReference>
<protein>
    <submittedName>
        <fullName evidence="2">Nucleotidyltransferase domain-containing protein</fullName>
    </submittedName>
</protein>
<dbReference type="Pfam" id="PF01909">
    <property type="entry name" value="NTP_transf_2"/>
    <property type="match status" value="1"/>
</dbReference>
<comment type="caution">
    <text evidence="2">The sequence shown here is derived from an EMBL/GenBank/DDBJ whole genome shotgun (WGS) entry which is preliminary data.</text>
</comment>
<name>A0ABW9KX51_XANCT</name>
<reference evidence="2 3" key="1">
    <citation type="submission" date="2024-12" db="EMBL/GenBank/DDBJ databases">
        <authorList>
            <person name="Alaofin S."/>
            <person name="Velasco D."/>
            <person name="Li D."/>
            <person name="Baldwin T."/>
            <person name="Liu Z."/>
            <person name="Schachterle J.K."/>
        </authorList>
    </citation>
    <scope>NUCLEOTIDE SEQUENCE [LARGE SCALE GENOMIC DNA]</scope>
    <source>
        <strain evidence="2 3">B1</strain>
    </source>
</reference>
<evidence type="ECO:0000313" key="3">
    <source>
        <dbReference type="Proteomes" id="UP001635788"/>
    </source>
</evidence>
<sequence>MHQLIRENSIEQVGQPLTAIESAERISAFLSRFREIASVRDHAWGDYFLIIYGSYAYRCATDKSDLDVLLVSDRVSTTERDAVIYEIENLHALYGMTLDNEIPYDAKVMIDISFLREAVSGGGIRSSDGWKIPKISKTKEFLTDPVNLKRFFHGMMTHPHIFVAGNRSCYETCRELAFSTLILALRQLRGLDDGASVARYMAAFCGEEGMSGDFFLGYSDSEPFASYLSENLHYRLIDRPARKVATATGRR</sequence>
<dbReference type="Gene3D" id="3.30.460.10">
    <property type="entry name" value="Beta Polymerase, domain 2"/>
    <property type="match status" value="1"/>
</dbReference>
<dbReference type="EMBL" id="JBKAMQ010000002">
    <property type="protein sequence ID" value="MFN6507441.1"/>
    <property type="molecule type" value="Genomic_DNA"/>
</dbReference>
<dbReference type="RefSeq" id="WP_155646599.1">
    <property type="nucleotide sequence ID" value="NZ_CP064001.1"/>
</dbReference>
<evidence type="ECO:0000259" key="1">
    <source>
        <dbReference type="Pfam" id="PF01909"/>
    </source>
</evidence>
<dbReference type="InterPro" id="IPR043519">
    <property type="entry name" value="NT_sf"/>
</dbReference>
<dbReference type="Proteomes" id="UP001635788">
    <property type="component" value="Unassembled WGS sequence"/>
</dbReference>
<accession>A0ABW9KX51</accession>
<keyword evidence="3" id="KW-1185">Reference proteome</keyword>
<dbReference type="InterPro" id="IPR002934">
    <property type="entry name" value="Polymerase_NTP_transf_dom"/>
</dbReference>